<dbReference type="EnsemblPlants" id="ORUFI05G18920.1">
    <property type="protein sequence ID" value="ORUFI05G18920.1"/>
    <property type="gene ID" value="ORUFI05G18920"/>
</dbReference>
<evidence type="ECO:0000313" key="9">
    <source>
        <dbReference type="EnsemblPlants" id="ORUFI05G18920.1"/>
    </source>
</evidence>
<feature type="transmembrane region" description="Helical" evidence="8">
    <location>
        <begin position="130"/>
        <end position="152"/>
    </location>
</feature>
<feature type="region of interest" description="Disordered" evidence="7">
    <location>
        <begin position="481"/>
        <end position="566"/>
    </location>
</feature>
<dbReference type="AlphaFoldDB" id="A0A0E0PMY1"/>
<dbReference type="eggNOG" id="ENOG502QT9I">
    <property type="taxonomic scope" value="Eukaryota"/>
</dbReference>
<keyword evidence="10" id="KW-1185">Reference proteome</keyword>
<evidence type="ECO:0000256" key="4">
    <source>
        <dbReference type="ARBA" id="ARBA00022989"/>
    </source>
</evidence>
<feature type="transmembrane region" description="Helical" evidence="8">
    <location>
        <begin position="53"/>
        <end position="81"/>
    </location>
</feature>
<evidence type="ECO:0000256" key="1">
    <source>
        <dbReference type="ARBA" id="ARBA00004127"/>
    </source>
</evidence>
<dbReference type="OMA" id="AWNANGH"/>
<feature type="transmembrane region" description="Helical" evidence="8">
    <location>
        <begin position="93"/>
        <end position="118"/>
    </location>
</feature>
<protein>
    <submittedName>
        <fullName evidence="9">Uncharacterized protein</fullName>
    </submittedName>
</protein>
<evidence type="ECO:0000256" key="8">
    <source>
        <dbReference type="SAM" id="Phobius"/>
    </source>
</evidence>
<feature type="transmembrane region" description="Helical" evidence="8">
    <location>
        <begin position="370"/>
        <end position="397"/>
    </location>
</feature>
<dbReference type="Gramene" id="ORUFI05G18920.1">
    <property type="protein sequence ID" value="ORUFI05G18920.1"/>
    <property type="gene ID" value="ORUFI05G18920"/>
</dbReference>
<keyword evidence="3" id="KW-0732">Signal</keyword>
<name>A0A0E0PMY1_ORYRU</name>
<sequence>MAGKMDKTTIIVSAVVGSLGLLSAILGFSAEGTKITVTDILVGGKCLYPENPATALGVCAAVFLLLAQITVSAVGGCCGCCKSRSIPSETKRIIGVICAVMSWIAAGIAWFLFGMGAVVNNDCYVVKDGIFAGAAVLALAATASGITSYVMLRRQADEAPAKQPPLAGVAMGQPQFPPPPDSQRPRHDPLVGLGWHEPDNSRVVSCLGRAKSSCREPYHRVAGLLANGLDDGSSSGGLGLSGSTAGTYEGSRSTQFRNGKWRWPHTKRIYHDATGVADPLSPPGDSMSGDGGGWHQVAGATVVMVALAAATAVAAATITALVTVAIVSAIVGPLGVLSAILGFSAEGTKIIISDVLLIGDECLYPQNPSFALGICAAIFLLMAQITVTAVGGCCGCCKSRAIPSETKRIVGIVCAVVSWIAAGVAWVLFVVGAAWNANVARDTAPCYVLKDGIFAGAAVLALAATALGIASYVTLRGQRNEAVRTPKPGEQQPTPAAGIAMGHPAAQLSPPVSAPPAPPQQGGDGRALNPQPQVAAAFPAPAQVGSHAPDQPLPPHPPPGDAQHETLSINTVYGSIASHLRAKLEAREKTTRQGET</sequence>
<keyword evidence="4 8" id="KW-1133">Transmembrane helix</keyword>
<reference evidence="9" key="2">
    <citation type="submission" date="2015-06" db="UniProtKB">
        <authorList>
            <consortium name="EnsemblPlants"/>
        </authorList>
    </citation>
    <scope>IDENTIFICATION</scope>
</reference>
<reference evidence="10" key="1">
    <citation type="submission" date="2013-06" db="EMBL/GenBank/DDBJ databases">
        <authorList>
            <person name="Zhao Q."/>
        </authorList>
    </citation>
    <scope>NUCLEOTIDE SEQUENCE</scope>
    <source>
        <strain evidence="10">cv. W1943</strain>
    </source>
</reference>
<comment type="subcellular location">
    <subcellularLocation>
        <location evidence="1">Endomembrane system</location>
        <topology evidence="1">Multi-pass membrane protein</topology>
    </subcellularLocation>
</comment>
<evidence type="ECO:0000256" key="5">
    <source>
        <dbReference type="ARBA" id="ARBA00023136"/>
    </source>
</evidence>
<feature type="compositionally biased region" description="Pro residues" evidence="7">
    <location>
        <begin position="551"/>
        <end position="560"/>
    </location>
</feature>
<organism evidence="9 10">
    <name type="scientific">Oryza rufipogon</name>
    <name type="common">Brownbeard rice</name>
    <name type="synonym">Asian wild rice</name>
    <dbReference type="NCBI Taxonomy" id="4529"/>
    <lineage>
        <taxon>Eukaryota</taxon>
        <taxon>Viridiplantae</taxon>
        <taxon>Streptophyta</taxon>
        <taxon>Embryophyta</taxon>
        <taxon>Tracheophyta</taxon>
        <taxon>Spermatophyta</taxon>
        <taxon>Magnoliopsida</taxon>
        <taxon>Liliopsida</taxon>
        <taxon>Poales</taxon>
        <taxon>Poaceae</taxon>
        <taxon>BOP clade</taxon>
        <taxon>Oryzoideae</taxon>
        <taxon>Oryzeae</taxon>
        <taxon>Oryzinae</taxon>
        <taxon>Oryza</taxon>
    </lineage>
</organism>
<dbReference type="Pfam" id="PF06749">
    <property type="entry name" value="DUF1218"/>
    <property type="match status" value="2"/>
</dbReference>
<evidence type="ECO:0000256" key="3">
    <source>
        <dbReference type="ARBA" id="ARBA00022729"/>
    </source>
</evidence>
<feature type="region of interest" description="Disordered" evidence="7">
    <location>
        <begin position="162"/>
        <end position="195"/>
    </location>
</feature>
<feature type="compositionally biased region" description="Low complexity" evidence="7">
    <location>
        <begin position="530"/>
        <end position="550"/>
    </location>
</feature>
<feature type="transmembrane region" description="Helical" evidence="8">
    <location>
        <begin position="409"/>
        <end position="433"/>
    </location>
</feature>
<evidence type="ECO:0000256" key="7">
    <source>
        <dbReference type="SAM" id="MobiDB-lite"/>
    </source>
</evidence>
<proteinExistence type="inferred from homology"/>
<feature type="transmembrane region" description="Helical" evidence="8">
    <location>
        <begin position="302"/>
        <end position="331"/>
    </location>
</feature>
<dbReference type="PANTHER" id="PTHR31769">
    <property type="entry name" value="OS07G0462200 PROTEIN-RELATED"/>
    <property type="match status" value="1"/>
</dbReference>
<keyword evidence="5 8" id="KW-0472">Membrane</keyword>
<dbReference type="GO" id="GO:0012505">
    <property type="term" value="C:endomembrane system"/>
    <property type="evidence" value="ECO:0007669"/>
    <property type="project" value="UniProtKB-SubCell"/>
</dbReference>
<dbReference type="Proteomes" id="UP000008022">
    <property type="component" value="Unassembled WGS sequence"/>
</dbReference>
<keyword evidence="2 8" id="KW-0812">Transmembrane</keyword>
<accession>A0A0E0PMY1</accession>
<evidence type="ECO:0000256" key="6">
    <source>
        <dbReference type="ARBA" id="ARBA00029467"/>
    </source>
</evidence>
<dbReference type="STRING" id="4529.A0A0E0PMY1"/>
<comment type="similarity">
    <text evidence="6">Belongs to the DESIGUAL family.</text>
</comment>
<dbReference type="HOGENOM" id="CLU_032357_0_0_1"/>
<dbReference type="InterPro" id="IPR009606">
    <property type="entry name" value="DEAL/Modifying_wall_lignin1/2"/>
</dbReference>
<evidence type="ECO:0000256" key="2">
    <source>
        <dbReference type="ARBA" id="ARBA00022692"/>
    </source>
</evidence>
<feature type="transmembrane region" description="Helical" evidence="8">
    <location>
        <begin position="453"/>
        <end position="475"/>
    </location>
</feature>
<dbReference type="InterPro" id="IPR052222">
    <property type="entry name" value="DESIGUAL"/>
</dbReference>
<evidence type="ECO:0000313" key="10">
    <source>
        <dbReference type="Proteomes" id="UP000008022"/>
    </source>
</evidence>